<evidence type="ECO:0000313" key="2">
    <source>
        <dbReference type="Proteomes" id="UP000235388"/>
    </source>
</evidence>
<gene>
    <name evidence="1" type="ORF">PCANC_27362</name>
</gene>
<sequence>MRPDCTPQRVSIPAPRSVPAELAWAGSRKPLDLRGLRAQSLHACPKGVQALHALQTGVQALHACLTGSHACTPIEGVKMACSLCTPFQSGVQLLHTFLGVRTPFGRAAIKPPFNFSGSAG</sequence>
<dbReference type="AlphaFoldDB" id="A0A2N5SCZ2"/>
<dbReference type="Proteomes" id="UP000235388">
    <property type="component" value="Unassembled WGS sequence"/>
</dbReference>
<protein>
    <submittedName>
        <fullName evidence="1">Uncharacterized protein</fullName>
    </submittedName>
</protein>
<keyword evidence="2" id="KW-1185">Reference proteome</keyword>
<comment type="caution">
    <text evidence="1">The sequence shown here is derived from an EMBL/GenBank/DDBJ whole genome shotgun (WGS) entry which is preliminary data.</text>
</comment>
<reference evidence="1 2" key="1">
    <citation type="submission" date="2017-11" db="EMBL/GenBank/DDBJ databases">
        <title>De novo assembly and phasing of dikaryotic genomes from two isolates of Puccinia coronata f. sp. avenae, the causal agent of oat crown rust.</title>
        <authorList>
            <person name="Miller M.E."/>
            <person name="Zhang Y."/>
            <person name="Omidvar V."/>
            <person name="Sperschneider J."/>
            <person name="Schwessinger B."/>
            <person name="Raley C."/>
            <person name="Palmer J.M."/>
            <person name="Garnica D."/>
            <person name="Upadhyaya N."/>
            <person name="Rathjen J."/>
            <person name="Taylor J.M."/>
            <person name="Park R.F."/>
            <person name="Dodds P.N."/>
            <person name="Hirsch C.D."/>
            <person name="Kianian S.F."/>
            <person name="Figueroa M."/>
        </authorList>
    </citation>
    <scope>NUCLEOTIDE SEQUENCE [LARGE SCALE GENOMIC DNA]</scope>
    <source>
        <strain evidence="1">12NC29</strain>
    </source>
</reference>
<accession>A0A2N5SCZ2</accession>
<name>A0A2N5SCZ2_9BASI</name>
<evidence type="ECO:0000313" key="1">
    <source>
        <dbReference type="EMBL" id="PLW11059.1"/>
    </source>
</evidence>
<dbReference type="EMBL" id="PGCJ01001035">
    <property type="protein sequence ID" value="PLW11059.1"/>
    <property type="molecule type" value="Genomic_DNA"/>
</dbReference>
<organism evidence="1 2">
    <name type="scientific">Puccinia coronata f. sp. avenae</name>
    <dbReference type="NCBI Taxonomy" id="200324"/>
    <lineage>
        <taxon>Eukaryota</taxon>
        <taxon>Fungi</taxon>
        <taxon>Dikarya</taxon>
        <taxon>Basidiomycota</taxon>
        <taxon>Pucciniomycotina</taxon>
        <taxon>Pucciniomycetes</taxon>
        <taxon>Pucciniales</taxon>
        <taxon>Pucciniaceae</taxon>
        <taxon>Puccinia</taxon>
    </lineage>
</organism>
<proteinExistence type="predicted"/>